<evidence type="ECO:0000256" key="4">
    <source>
        <dbReference type="ARBA" id="ARBA00023014"/>
    </source>
</evidence>
<name>A0A1B9F6G9_9BACT</name>
<keyword evidence="3" id="KW-0408">Iron</keyword>
<keyword evidence="2" id="KW-0560">Oxidoreductase</keyword>
<evidence type="ECO:0000256" key="3">
    <source>
        <dbReference type="ARBA" id="ARBA00023004"/>
    </source>
</evidence>
<evidence type="ECO:0000313" key="6">
    <source>
        <dbReference type="EMBL" id="OCC15529.1"/>
    </source>
</evidence>
<dbReference type="AlphaFoldDB" id="A0A1B9F6G9"/>
<feature type="domain" description="F420-non-reducing hydrogenase iron-sulfur subunit D" evidence="5">
    <location>
        <begin position="4"/>
        <end position="120"/>
    </location>
</feature>
<evidence type="ECO:0000259" key="5">
    <source>
        <dbReference type="Pfam" id="PF02662"/>
    </source>
</evidence>
<accession>A0A1B9F6G9</accession>
<keyword evidence="1" id="KW-0479">Metal-binding</keyword>
<comment type="caution">
    <text evidence="6">The sequence shown here is derived from an EMBL/GenBank/DDBJ whole genome shotgun (WGS) entry which is preliminary data.</text>
</comment>
<sequence length="126" mass="13819">MARIVGFCCNYTAQVPVDVLEKEGVIGEGVIIRRLPCTGRLQVSELLDAFSDGAEAVFVAGCKMETCHNKTGSLRASKRVKYAKSLIEELGMDPQLVEMFFADRGSTADVVEAIKEMEKRTTKRSA</sequence>
<dbReference type="GO" id="GO:0046872">
    <property type="term" value="F:metal ion binding"/>
    <property type="evidence" value="ECO:0007669"/>
    <property type="project" value="UniProtKB-KW"/>
</dbReference>
<proteinExistence type="predicted"/>
<dbReference type="Pfam" id="PF02662">
    <property type="entry name" value="FlpD"/>
    <property type="match status" value="1"/>
</dbReference>
<dbReference type="RefSeq" id="WP_067616743.1">
    <property type="nucleotide sequence ID" value="NZ_MAGO01000004.1"/>
</dbReference>
<gene>
    <name evidence="6" type="ORF">DBT_0880</name>
</gene>
<dbReference type="STRING" id="1156395.DBT_0880"/>
<evidence type="ECO:0000256" key="2">
    <source>
        <dbReference type="ARBA" id="ARBA00023002"/>
    </source>
</evidence>
<organism evidence="6 7">
    <name type="scientific">Dissulfuribacter thermophilus</name>
    <dbReference type="NCBI Taxonomy" id="1156395"/>
    <lineage>
        <taxon>Bacteria</taxon>
        <taxon>Pseudomonadati</taxon>
        <taxon>Thermodesulfobacteriota</taxon>
        <taxon>Dissulfuribacteria</taxon>
        <taxon>Dissulfuribacterales</taxon>
        <taxon>Dissulfuribacteraceae</taxon>
        <taxon>Dissulfuribacter</taxon>
    </lineage>
</organism>
<evidence type="ECO:0000313" key="7">
    <source>
        <dbReference type="Proteomes" id="UP000093080"/>
    </source>
</evidence>
<dbReference type="Proteomes" id="UP000093080">
    <property type="component" value="Unassembled WGS sequence"/>
</dbReference>
<evidence type="ECO:0000256" key="1">
    <source>
        <dbReference type="ARBA" id="ARBA00022723"/>
    </source>
</evidence>
<dbReference type="EMBL" id="MAGO01000004">
    <property type="protein sequence ID" value="OCC15529.1"/>
    <property type="molecule type" value="Genomic_DNA"/>
</dbReference>
<dbReference type="InterPro" id="IPR003813">
    <property type="entry name" value="MvhD/FlpD"/>
</dbReference>
<reference evidence="6 7" key="1">
    <citation type="submission" date="2016-06" db="EMBL/GenBank/DDBJ databases">
        <title>Respiratory ammonification of nitrate coupled to the oxidation of elemental sulfur in deep-sea autotrophic thermophilic bacteria.</title>
        <authorList>
            <person name="Slobodkina G.B."/>
            <person name="Mardanov A.V."/>
            <person name="Ravin N.V."/>
            <person name="Frolova A.A."/>
            <person name="Viryasiv M.B."/>
            <person name="Chernyh N.A."/>
            <person name="Bonch-Osmolovskaya E.A."/>
            <person name="Slobodkin A.I."/>
        </authorList>
    </citation>
    <scope>NUCLEOTIDE SEQUENCE [LARGE SCALE GENOMIC DNA]</scope>
    <source>
        <strain evidence="6 7">S69</strain>
    </source>
</reference>
<keyword evidence="4" id="KW-0411">Iron-sulfur</keyword>
<dbReference type="GO" id="GO:0051536">
    <property type="term" value="F:iron-sulfur cluster binding"/>
    <property type="evidence" value="ECO:0007669"/>
    <property type="project" value="UniProtKB-KW"/>
</dbReference>
<keyword evidence="7" id="KW-1185">Reference proteome</keyword>
<dbReference type="GO" id="GO:0016491">
    <property type="term" value="F:oxidoreductase activity"/>
    <property type="evidence" value="ECO:0007669"/>
    <property type="project" value="UniProtKB-KW"/>
</dbReference>
<protein>
    <submittedName>
        <fullName evidence="6">Methyl-viologen-reducing hydrogenase, delta subunit</fullName>
    </submittedName>
</protein>
<dbReference type="OrthoDB" id="9785566at2"/>